<proteinExistence type="inferred from homology"/>
<dbReference type="RefSeq" id="WP_181609056.1">
    <property type="nucleotide sequence ID" value="NZ_BAABAM010000006.1"/>
</dbReference>
<dbReference type="EMBL" id="JACDUR010000002">
    <property type="protein sequence ID" value="MBA2890213.1"/>
    <property type="molecule type" value="Genomic_DNA"/>
</dbReference>
<keyword evidence="6" id="KW-1185">Reference proteome</keyword>
<sequence length="484" mass="50989">MTITLDVRTRSGRVRGLEVGDGVLAWRGLPYAAPPVGDLRLRPPQEPPSWEGIRDATRYGSPSLQPPPAVPLPVPGGAEIPPASEDCLFLNVIAPAGAERRPVLVWFHGGGYQIGHGADMAGDGGAFVRHDGLVVVTVNYRLGALGFLAVDGERPTGAHGLHDQIAALRWVRDNIAAFGGDPGQVTVYGLSAGAKAVTNLLASPLARGLFHRAASSSGGSYVATPEQAADVAGRFLGVLGVKADRVRHVPAGDVLAAQIATGDGLESTWLWRPMIDGVALTADPLAAVAAGSAAGVPLLVQTCVDECGLYQLLAPDAADQAERVLTGYFGHDRAERMLAAYAAARPGLDPERLRVEVMSDERYVIPTIRLADAQSVHAPVWRSRFDGPVRGFPGGPLPAMHGTDGTAVWTGAGGMGKRMRQAWTAFARTGNPAVEELPSWPAYDSTRRGTMIFDAAGPYTADDPLGEQRAAWDGLGWQPGTWWP</sequence>
<evidence type="ECO:0000256" key="1">
    <source>
        <dbReference type="ARBA" id="ARBA00005964"/>
    </source>
</evidence>
<dbReference type="InterPro" id="IPR019819">
    <property type="entry name" value="Carboxylesterase_B_CS"/>
</dbReference>
<dbReference type="InterPro" id="IPR050309">
    <property type="entry name" value="Type-B_Carboxylest/Lipase"/>
</dbReference>
<reference evidence="5 6" key="1">
    <citation type="submission" date="2020-07" db="EMBL/GenBank/DDBJ databases">
        <title>Genomic Encyclopedia of Type Strains, Phase IV (KMG-IV): sequencing the most valuable type-strain genomes for metagenomic binning, comparative biology and taxonomic classification.</title>
        <authorList>
            <person name="Goeker M."/>
        </authorList>
    </citation>
    <scope>NUCLEOTIDE SEQUENCE [LARGE SCALE GENOMIC DNA]</scope>
    <source>
        <strain evidence="5 6">DSM 45533</strain>
    </source>
</reference>
<dbReference type="EC" id="3.1.1.-" evidence="3"/>
<dbReference type="PROSITE" id="PS00122">
    <property type="entry name" value="CARBOXYLESTERASE_B_1"/>
    <property type="match status" value="1"/>
</dbReference>
<keyword evidence="2 3" id="KW-0378">Hydrolase</keyword>
<dbReference type="Proteomes" id="UP000530928">
    <property type="component" value="Unassembled WGS sequence"/>
</dbReference>
<dbReference type="Pfam" id="PF00135">
    <property type="entry name" value="COesterase"/>
    <property type="match status" value="1"/>
</dbReference>
<comment type="similarity">
    <text evidence="1 3">Belongs to the type-B carboxylesterase/lipase family.</text>
</comment>
<dbReference type="AlphaFoldDB" id="A0A7W0HNW3"/>
<dbReference type="PROSITE" id="PS00941">
    <property type="entry name" value="CARBOXYLESTERASE_B_2"/>
    <property type="match status" value="1"/>
</dbReference>
<evidence type="ECO:0000256" key="3">
    <source>
        <dbReference type="RuleBase" id="RU361235"/>
    </source>
</evidence>
<dbReference type="InterPro" id="IPR029058">
    <property type="entry name" value="AB_hydrolase_fold"/>
</dbReference>
<name>A0A7W0HNW3_9ACTN</name>
<evidence type="ECO:0000259" key="4">
    <source>
        <dbReference type="Pfam" id="PF00135"/>
    </source>
</evidence>
<dbReference type="GO" id="GO:0016787">
    <property type="term" value="F:hydrolase activity"/>
    <property type="evidence" value="ECO:0007669"/>
    <property type="project" value="UniProtKB-KW"/>
</dbReference>
<gene>
    <name evidence="5" type="ORF">HNR30_001554</name>
</gene>
<dbReference type="InterPro" id="IPR002018">
    <property type="entry name" value="CarbesteraseB"/>
</dbReference>
<feature type="domain" description="Carboxylesterase type B" evidence="4">
    <location>
        <begin position="7"/>
        <end position="451"/>
    </location>
</feature>
<evidence type="ECO:0000256" key="2">
    <source>
        <dbReference type="ARBA" id="ARBA00022801"/>
    </source>
</evidence>
<comment type="caution">
    <text evidence="5">The sequence shown here is derived from an EMBL/GenBank/DDBJ whole genome shotgun (WGS) entry which is preliminary data.</text>
</comment>
<dbReference type="Gene3D" id="3.40.50.1820">
    <property type="entry name" value="alpha/beta hydrolase"/>
    <property type="match status" value="1"/>
</dbReference>
<evidence type="ECO:0000313" key="5">
    <source>
        <dbReference type="EMBL" id="MBA2890213.1"/>
    </source>
</evidence>
<evidence type="ECO:0000313" key="6">
    <source>
        <dbReference type="Proteomes" id="UP000530928"/>
    </source>
</evidence>
<protein>
    <recommendedName>
        <fullName evidence="3">Carboxylic ester hydrolase</fullName>
        <ecNumber evidence="3">3.1.1.-</ecNumber>
    </recommendedName>
</protein>
<dbReference type="InterPro" id="IPR019826">
    <property type="entry name" value="Carboxylesterase_B_AS"/>
</dbReference>
<dbReference type="PANTHER" id="PTHR11559">
    <property type="entry name" value="CARBOXYLESTERASE"/>
    <property type="match status" value="1"/>
</dbReference>
<accession>A0A7W0HNW3</accession>
<organism evidence="5 6">
    <name type="scientific">Nonomuraea soli</name>
    <dbReference type="NCBI Taxonomy" id="1032476"/>
    <lineage>
        <taxon>Bacteria</taxon>
        <taxon>Bacillati</taxon>
        <taxon>Actinomycetota</taxon>
        <taxon>Actinomycetes</taxon>
        <taxon>Streptosporangiales</taxon>
        <taxon>Streptosporangiaceae</taxon>
        <taxon>Nonomuraea</taxon>
    </lineage>
</organism>
<dbReference type="SUPFAM" id="SSF53474">
    <property type="entry name" value="alpha/beta-Hydrolases"/>
    <property type="match status" value="1"/>
</dbReference>